<dbReference type="SUPFAM" id="SSF52029">
    <property type="entry name" value="GroEL apical domain-like"/>
    <property type="match status" value="1"/>
</dbReference>
<dbReference type="GO" id="GO:1903426">
    <property type="term" value="P:regulation of reactive oxygen species biosynthetic process"/>
    <property type="evidence" value="ECO:0007669"/>
    <property type="project" value="TreeGrafter"/>
</dbReference>
<dbReference type="InterPro" id="IPR027484">
    <property type="entry name" value="PInositol-4-P-5-kinase_N"/>
</dbReference>
<dbReference type="GO" id="GO:0010008">
    <property type="term" value="C:endosome membrane"/>
    <property type="evidence" value="ECO:0007669"/>
    <property type="project" value="UniProtKB-SubCell"/>
</dbReference>
<feature type="region of interest" description="Disordered" evidence="16">
    <location>
        <begin position="451"/>
        <end position="471"/>
    </location>
</feature>
<dbReference type="InterPro" id="IPR017455">
    <property type="entry name" value="Znf_FYVE-rel"/>
</dbReference>
<dbReference type="SUPFAM" id="SSF54849">
    <property type="entry name" value="GroEL-intermediate domain like"/>
    <property type="match status" value="1"/>
</dbReference>
<keyword evidence="4 15" id="KW-0808">Transferase</keyword>
<keyword evidence="8 14" id="KW-0863">Zinc-finger</keyword>
<dbReference type="InterPro" id="IPR044769">
    <property type="entry name" value="PIKfyve_PIPKc"/>
</dbReference>
<dbReference type="CDD" id="cd15725">
    <property type="entry name" value="FYVE_PIKfyve_Fab1"/>
    <property type="match status" value="1"/>
</dbReference>
<dbReference type="SMART" id="SM00330">
    <property type="entry name" value="PIPKc"/>
    <property type="match status" value="1"/>
</dbReference>
<organism evidence="20 21">
    <name type="scientific">Oedothorax gibbosus</name>
    <dbReference type="NCBI Taxonomy" id="931172"/>
    <lineage>
        <taxon>Eukaryota</taxon>
        <taxon>Metazoa</taxon>
        <taxon>Ecdysozoa</taxon>
        <taxon>Arthropoda</taxon>
        <taxon>Chelicerata</taxon>
        <taxon>Arachnida</taxon>
        <taxon>Araneae</taxon>
        <taxon>Araneomorphae</taxon>
        <taxon>Entelegynae</taxon>
        <taxon>Araneoidea</taxon>
        <taxon>Linyphiidae</taxon>
        <taxon>Erigoninae</taxon>
        <taxon>Oedothorax</taxon>
    </lineage>
</organism>
<dbReference type="SMART" id="SM00049">
    <property type="entry name" value="DEP"/>
    <property type="match status" value="1"/>
</dbReference>
<dbReference type="CDD" id="cd17300">
    <property type="entry name" value="PIPKc_PIKfyve"/>
    <property type="match status" value="1"/>
</dbReference>
<dbReference type="GO" id="GO:0032438">
    <property type="term" value="P:melanosome organization"/>
    <property type="evidence" value="ECO:0007669"/>
    <property type="project" value="TreeGrafter"/>
</dbReference>
<evidence type="ECO:0000256" key="7">
    <source>
        <dbReference type="ARBA" id="ARBA00022753"/>
    </source>
</evidence>
<dbReference type="InterPro" id="IPR002423">
    <property type="entry name" value="Cpn60/GroEL/TCP-1"/>
</dbReference>
<evidence type="ECO:0000256" key="3">
    <source>
        <dbReference type="ARBA" id="ARBA00022553"/>
    </source>
</evidence>
<dbReference type="Gene3D" id="3.30.800.10">
    <property type="entry name" value="Phosphatidylinositol Phosphate Kinase II Beta"/>
    <property type="match status" value="1"/>
</dbReference>
<dbReference type="InterPro" id="IPR002498">
    <property type="entry name" value="PInositol-4-P-4/5-kinase_core"/>
</dbReference>
<dbReference type="InterPro" id="IPR036388">
    <property type="entry name" value="WH-like_DNA-bd_sf"/>
</dbReference>
<feature type="region of interest" description="Disordered" evidence="16">
    <location>
        <begin position="1036"/>
        <end position="1059"/>
    </location>
</feature>
<dbReference type="Proteomes" id="UP000827092">
    <property type="component" value="Unassembled WGS sequence"/>
</dbReference>
<dbReference type="EMBL" id="JAFNEN010000110">
    <property type="protein sequence ID" value="KAG8194043.1"/>
    <property type="molecule type" value="Genomic_DNA"/>
</dbReference>
<evidence type="ECO:0000256" key="2">
    <source>
        <dbReference type="ARBA" id="ARBA00012009"/>
    </source>
</evidence>
<dbReference type="CDD" id="cd03334">
    <property type="entry name" value="Fab1_TCP"/>
    <property type="match status" value="1"/>
</dbReference>
<dbReference type="InterPro" id="IPR000591">
    <property type="entry name" value="DEP_dom"/>
</dbReference>
<dbReference type="PROSITE" id="PS50178">
    <property type="entry name" value="ZF_FYVE"/>
    <property type="match status" value="1"/>
</dbReference>
<evidence type="ECO:0000256" key="8">
    <source>
        <dbReference type="ARBA" id="ARBA00022771"/>
    </source>
</evidence>
<dbReference type="SUPFAM" id="SSF56104">
    <property type="entry name" value="SAICAR synthase-like"/>
    <property type="match status" value="1"/>
</dbReference>
<feature type="compositionally biased region" description="Low complexity" evidence="16">
    <location>
        <begin position="1423"/>
        <end position="1436"/>
    </location>
</feature>
<keyword evidence="5" id="KW-0479">Metal-binding</keyword>
<feature type="region of interest" description="Disordered" evidence="16">
    <location>
        <begin position="1"/>
        <end position="24"/>
    </location>
</feature>
<dbReference type="Pfam" id="PF00118">
    <property type="entry name" value="Cpn60_TCP1"/>
    <property type="match status" value="1"/>
</dbReference>
<dbReference type="InterPro" id="IPR027410">
    <property type="entry name" value="TCP-1-like_intermed_sf"/>
</dbReference>
<dbReference type="InterPro" id="IPR000306">
    <property type="entry name" value="Znf_FYVE"/>
</dbReference>
<evidence type="ECO:0000256" key="13">
    <source>
        <dbReference type="ARBA" id="ARBA00052820"/>
    </source>
</evidence>
<dbReference type="Pfam" id="PF01504">
    <property type="entry name" value="PIP5K"/>
    <property type="match status" value="1"/>
</dbReference>
<evidence type="ECO:0000256" key="14">
    <source>
        <dbReference type="PROSITE-ProRule" id="PRU00091"/>
    </source>
</evidence>
<feature type="compositionally biased region" description="Basic and acidic residues" evidence="16">
    <location>
        <begin position="1036"/>
        <end position="1055"/>
    </location>
</feature>
<dbReference type="SMART" id="SM00064">
    <property type="entry name" value="FYVE"/>
    <property type="match status" value="1"/>
</dbReference>
<evidence type="ECO:0000313" key="21">
    <source>
        <dbReference type="Proteomes" id="UP000827092"/>
    </source>
</evidence>
<dbReference type="GO" id="GO:0046488">
    <property type="term" value="P:phosphatidylinositol metabolic process"/>
    <property type="evidence" value="ECO:0007669"/>
    <property type="project" value="UniProtKB-UniRule"/>
</dbReference>
<protein>
    <recommendedName>
        <fullName evidence="2">1-phosphatidylinositol-3-phosphate 5-kinase</fullName>
        <ecNumber evidence="2">2.7.1.150</ecNumber>
    </recommendedName>
</protein>
<dbReference type="PROSITE" id="PS51455">
    <property type="entry name" value="PIPK"/>
    <property type="match status" value="1"/>
</dbReference>
<dbReference type="GO" id="GO:0035556">
    <property type="term" value="P:intracellular signal transduction"/>
    <property type="evidence" value="ECO:0007669"/>
    <property type="project" value="InterPro"/>
</dbReference>
<dbReference type="Gene3D" id="3.30.810.10">
    <property type="entry name" value="2-Layer Sandwich"/>
    <property type="match status" value="1"/>
</dbReference>
<keyword evidence="3" id="KW-0597">Phosphoprotein</keyword>
<evidence type="ECO:0000259" key="17">
    <source>
        <dbReference type="PROSITE" id="PS50178"/>
    </source>
</evidence>
<dbReference type="InterPro" id="IPR013083">
    <property type="entry name" value="Znf_RING/FYVE/PHD"/>
</dbReference>
<evidence type="ECO:0000259" key="18">
    <source>
        <dbReference type="PROSITE" id="PS50186"/>
    </source>
</evidence>
<feature type="region of interest" description="Disordered" evidence="16">
    <location>
        <begin position="1402"/>
        <end position="1440"/>
    </location>
</feature>
<dbReference type="GO" id="GO:0052810">
    <property type="term" value="F:1-phosphatidylinositol-5-kinase activity"/>
    <property type="evidence" value="ECO:0007669"/>
    <property type="project" value="TreeGrafter"/>
</dbReference>
<evidence type="ECO:0000256" key="10">
    <source>
        <dbReference type="ARBA" id="ARBA00022833"/>
    </source>
</evidence>
<evidence type="ECO:0000256" key="12">
    <source>
        <dbReference type="ARBA" id="ARBA00023136"/>
    </source>
</evidence>
<evidence type="ECO:0000256" key="6">
    <source>
        <dbReference type="ARBA" id="ARBA00022741"/>
    </source>
</evidence>
<dbReference type="FunFam" id="3.50.7.10:FF:000007">
    <property type="entry name" value="1-phosphatidylinositol 3-phosphate 5-kinase isoform X1"/>
    <property type="match status" value="1"/>
</dbReference>
<feature type="compositionally biased region" description="Polar residues" evidence="16">
    <location>
        <begin position="451"/>
        <end position="467"/>
    </location>
</feature>
<dbReference type="InterPro" id="IPR043548">
    <property type="entry name" value="PIKfyve"/>
</dbReference>
<dbReference type="Gene3D" id="3.50.7.10">
    <property type="entry name" value="GroEL"/>
    <property type="match status" value="1"/>
</dbReference>
<feature type="compositionally biased region" description="Polar residues" evidence="16">
    <location>
        <begin position="8"/>
        <end position="24"/>
    </location>
</feature>
<dbReference type="GO" id="GO:0005524">
    <property type="term" value="F:ATP binding"/>
    <property type="evidence" value="ECO:0007669"/>
    <property type="project" value="UniProtKB-UniRule"/>
</dbReference>
<keyword evidence="9 15" id="KW-0418">Kinase</keyword>
<feature type="compositionally biased region" description="Basic and acidic residues" evidence="16">
    <location>
        <begin position="36"/>
        <end position="56"/>
    </location>
</feature>
<dbReference type="Gene3D" id="3.30.40.10">
    <property type="entry name" value="Zinc/RING finger domain, C3HC4 (zinc finger)"/>
    <property type="match status" value="1"/>
</dbReference>
<dbReference type="FunFam" id="3.30.40.10:FF:000057">
    <property type="entry name" value="1-phosphatidylinositol 3-phosphate 5-kinase isoform X1"/>
    <property type="match status" value="1"/>
</dbReference>
<evidence type="ECO:0000313" key="20">
    <source>
        <dbReference type="EMBL" id="KAG8194043.1"/>
    </source>
</evidence>
<evidence type="ECO:0000256" key="4">
    <source>
        <dbReference type="ARBA" id="ARBA00022679"/>
    </source>
</evidence>
<dbReference type="Gene3D" id="1.10.10.10">
    <property type="entry name" value="Winged helix-like DNA-binding domain superfamily/Winged helix DNA-binding domain"/>
    <property type="match status" value="1"/>
</dbReference>
<evidence type="ECO:0000259" key="19">
    <source>
        <dbReference type="PROSITE" id="PS51455"/>
    </source>
</evidence>
<comment type="caution">
    <text evidence="20">The sequence shown here is derived from an EMBL/GenBank/DDBJ whole genome shotgun (WGS) entry which is preliminary data.</text>
</comment>
<dbReference type="PANTHER" id="PTHR46715">
    <property type="entry name" value="1-PHOSPHATIDYLINOSITOL 3-PHOSPHATE 5-KINASE"/>
    <property type="match status" value="1"/>
</dbReference>
<evidence type="ECO:0000256" key="16">
    <source>
        <dbReference type="SAM" id="MobiDB-lite"/>
    </source>
</evidence>
<keyword evidence="6 15" id="KW-0547">Nucleotide-binding</keyword>
<keyword evidence="12" id="KW-0472">Membrane</keyword>
<feature type="compositionally biased region" description="Low complexity" evidence="16">
    <location>
        <begin position="211"/>
        <end position="221"/>
    </location>
</feature>
<name>A0AAV6VEH6_9ARAC</name>
<keyword evidence="21" id="KW-1185">Reference proteome</keyword>
<feature type="domain" description="DEP" evidence="18">
    <location>
        <begin position="305"/>
        <end position="357"/>
    </location>
</feature>
<feature type="region of interest" description="Disordered" evidence="16">
    <location>
        <begin position="842"/>
        <end position="862"/>
    </location>
</feature>
<gene>
    <name evidence="20" type="ORF">JTE90_028386</name>
</gene>
<dbReference type="FunFam" id="3.30.810.10:FF:000001">
    <property type="entry name" value="1-phosphatidylinositol 3-phosphate 5-kinase FAB1"/>
    <property type="match status" value="1"/>
</dbReference>
<dbReference type="InterPro" id="IPR036390">
    <property type="entry name" value="WH_DNA-bd_sf"/>
</dbReference>
<evidence type="ECO:0000256" key="15">
    <source>
        <dbReference type="PROSITE-ProRule" id="PRU00781"/>
    </source>
</evidence>
<dbReference type="GO" id="GO:0008270">
    <property type="term" value="F:zinc ion binding"/>
    <property type="evidence" value="ECO:0007669"/>
    <property type="project" value="UniProtKB-KW"/>
</dbReference>
<dbReference type="PROSITE" id="PS50186">
    <property type="entry name" value="DEP"/>
    <property type="match status" value="1"/>
</dbReference>
<dbReference type="GO" id="GO:0000285">
    <property type="term" value="F:1-phosphatidylinositol-3-phosphate 5-kinase activity"/>
    <property type="evidence" value="ECO:0007669"/>
    <property type="project" value="UniProtKB-EC"/>
</dbReference>
<keyword evidence="7" id="KW-0967">Endosome</keyword>
<evidence type="ECO:0000256" key="9">
    <source>
        <dbReference type="ARBA" id="ARBA00022777"/>
    </source>
</evidence>
<dbReference type="GO" id="GO:0090385">
    <property type="term" value="P:phagosome-lysosome fusion"/>
    <property type="evidence" value="ECO:0007669"/>
    <property type="project" value="TreeGrafter"/>
</dbReference>
<feature type="compositionally biased region" description="Polar residues" evidence="16">
    <location>
        <begin position="194"/>
        <end position="208"/>
    </location>
</feature>
<feature type="region of interest" description="Disordered" evidence="16">
    <location>
        <begin position="194"/>
        <end position="222"/>
    </location>
</feature>
<proteinExistence type="predicted"/>
<feature type="domain" description="FYVE-type" evidence="17">
    <location>
        <begin position="121"/>
        <end position="181"/>
    </location>
</feature>
<feature type="region of interest" description="Disordered" evidence="16">
    <location>
        <begin position="1568"/>
        <end position="1614"/>
    </location>
</feature>
<dbReference type="Pfam" id="PF01363">
    <property type="entry name" value="FYVE"/>
    <property type="match status" value="1"/>
</dbReference>
<comment type="subcellular location">
    <subcellularLocation>
        <location evidence="1">Endosome membrane</location>
    </subcellularLocation>
</comment>
<dbReference type="InterPro" id="IPR027409">
    <property type="entry name" value="GroEL-like_apical_dom_sf"/>
</dbReference>
<dbReference type="InterPro" id="IPR027483">
    <property type="entry name" value="PInositol-4-P-4/5-kinase_C_sf"/>
</dbReference>
<dbReference type="SUPFAM" id="SSF57903">
    <property type="entry name" value="FYVE/PHD zinc finger"/>
    <property type="match status" value="1"/>
</dbReference>
<evidence type="ECO:0000256" key="5">
    <source>
        <dbReference type="ARBA" id="ARBA00022723"/>
    </source>
</evidence>
<dbReference type="Pfam" id="PF00610">
    <property type="entry name" value="DEP"/>
    <property type="match status" value="1"/>
</dbReference>
<reference evidence="20 21" key="1">
    <citation type="journal article" date="2022" name="Nat. Ecol. Evol.">
        <title>A masculinizing supergene underlies an exaggerated male reproductive morph in a spider.</title>
        <authorList>
            <person name="Hendrickx F."/>
            <person name="De Corte Z."/>
            <person name="Sonet G."/>
            <person name="Van Belleghem S.M."/>
            <person name="Kostlbacher S."/>
            <person name="Vangestel C."/>
        </authorList>
    </citation>
    <scope>NUCLEOTIDE SEQUENCE [LARGE SCALE GENOMIC DNA]</scope>
    <source>
        <strain evidence="20">W744_W776</strain>
    </source>
</reference>
<dbReference type="EC" id="2.7.1.150" evidence="2"/>
<feature type="domain" description="PIPK" evidence="19">
    <location>
        <begin position="1692"/>
        <end position="2026"/>
    </location>
</feature>
<evidence type="ECO:0000256" key="1">
    <source>
        <dbReference type="ARBA" id="ARBA00004608"/>
    </source>
</evidence>
<dbReference type="InterPro" id="IPR011011">
    <property type="entry name" value="Znf_FYVE_PHD"/>
</dbReference>
<keyword evidence="11 15" id="KW-0067">ATP-binding</keyword>
<dbReference type="SUPFAM" id="SSF46785">
    <property type="entry name" value="Winged helix' DNA-binding domain"/>
    <property type="match status" value="1"/>
</dbReference>
<dbReference type="FunFam" id="3.30.800.10:FF:000004">
    <property type="entry name" value="1-phosphatidylinositol 3-phosphate 5-kinase isoform X1"/>
    <property type="match status" value="1"/>
</dbReference>
<accession>A0AAV6VEH6</accession>
<feature type="region of interest" description="Disordered" evidence="16">
    <location>
        <begin position="36"/>
        <end position="77"/>
    </location>
</feature>
<dbReference type="PANTHER" id="PTHR46715:SF1">
    <property type="entry name" value="1-PHOSPHATIDYLINOSITOL 3-PHOSPHATE 5-KINASE"/>
    <property type="match status" value="1"/>
</dbReference>
<sequence length="2042" mass="231315">MAKKQDSRTSLTQFAPLSPESKSQSFSIRNIFWRSKDKSSSAENKTPDVEKHEARPPDPPVNLYSSDKTEFSDGKSLGLPGAENRIMSGVLGKIMDNIVHKKKKGLQSYKDSDFKQYWMLDSNCKVCYDCGDKFTTFRRRHHCRVCGQIFCWKCCSQEIPGDLIGYTDDLRVCSYCCKMVLSCVQSLDLNNQTEDSPQSFRENQQAKVNKSDSSLSESLPSRNRVQSIVSPVRRKSSVMGFREEDIAKAKPFKSTLDSIACRERPSKIDGPIQDQAHLKKLLHKLLNSVQSVSLWKQEYKDHHTKVIVGCDIVDWLVAHDATLTRTDAVNIGQAFIDIQLLECIMPQQRFTDGNVLYKPLVQPLLRHSNPEENSNEIQESVEPLWVKEIQPNHSYTLKDASKDTSIVTLSPDGPRFTGSLSRLSSSSSMFYLDLDVKESKVSIFKSQNDSKISSFSDQNAGISSPLNDSRDTETENVFGNINMLDGVKQDGNDGVKSEDLDSSIMKSFIMSRNWHHSHLREDNGEKSSFESFNALYKVHEATLLNQLLSNEGLSLAWSEIILPIIHHVVDSVHPDVKNDSDDMDIRQYVQFKKIPGGNKSESSIISGVVFSKTVVHKKMRQKIHNPTILLLSSAISYQRVENKLSALDPIIMQEFEYLKNIIGKLTVFKPDILLVEKTVSRLAQEMLLALGVTVALNVKPSVMERVARCTQAAIVSTVDAHLGRPQLGTCEKYKVKTYSFGGKHKTLMFFDGCPENLGCTILLRGGSANELKKVKQIVQFMIYVAYNWNLERSFLMDEFAYLQSTETESVECDEPSNNAEQIDTKEVGPNLDLPQLASQITSRKDEIAPNSQNTTKKNKLDDLGRKLETESISDFSDPLHSYLQLENDVFPPESCDLKVNALPAANTFSKLLDDIILCASLNVKLFLPFLESEVGKKCELRKFFPQEIYWSRHFVVENGVKKLHQVETQSDLTEDNVPIKNLINSKNVEILDSHRLINFKIIDVLDSSHELQALLSDFRARGGTIKFLCPHEKAAKEKEKKQNSHHQSLKDRTKSSDANTNTGLCWEKKVDALDPYNHQTLAVLFSSYSCASENAPNYCVSPWVVKMEFYGSNDITLGGFLDRYCFRPTYICPSTTCVTPMTEHVRKFVHGSGCVHILLHELSSDVPVSESDILMWSWCHICATATPVVSMSQDTWSFSFAKYLELRFYTESYKRRGNNEACSHSLHHNHYQYFAQNNLVAIFKYTPVMIWEAVFPAFIISVIDRAIPIAALVEQIKIIAMKGHGIHSDLLTTLFALREEYGDPSCDDFIEDMIDMLKLESLPFREKIEKIQLHMTSPTLDSLQIKSAEDIEHNKEVCSYMWNIEDQVNALKFHIADTVQVWNTRIQEFISARKKEQKVHAKLNAQTSRVSEGDSIAKSSGLSSEEPMPNSSPSISAVDSKINETKRVSLTTRMCPQVKSENTKKYVEAFKDKCKRFSSPARSMSSGSINDIPKLMLDVPKIKRTKSEPDYLVCHSDEFNNVFFQREGSISSSDSCYAYGVTPGICAGLKASEVEDYDSYVVCHKDSIEDTTPPPVHKKHHERSKSETEAAASYSSQGSKYTPEKQISIDGKTDKKERTVKSLLSQLKPSSTFSQIENPFSNLEHLLLPIPQKLPVIVNEEEPSSIIAYALATEDYEQKLQELKLNLNTINLSQKDSLTSSPLLKHRSKVQTENTNRPDSHFSSDDTFDFSVESFDKSNMKPANKVTSNLHLEVQFTDTSTKFYCRVYYAEQFRKLRSIVFAEGEERFIRSLSHCVQWIARGGKSGSMFCKTHDDRFILKQMPRLELQSFMDLAPAYFQYLNKAYLEQKPTLLAKIVGIFRIGFKNTTTNAATKMDLLVMENLFYKRNITKKYDLKGSIRNRLVNTSGSKEEDIVLLDENLLKITCDNPFYVRPHSKTVLTLAISNDTQFLVDQSVMDYSLLVGLEEEKGQLVVGIIDYIRTFTWDKKVEMLIKSSGILGGHGKLPTVVSPELYKMRFSEAMDSYFLWIPDRWTGLGKGVDG</sequence>
<keyword evidence="10" id="KW-0862">Zinc</keyword>
<evidence type="ECO:0000256" key="11">
    <source>
        <dbReference type="ARBA" id="ARBA00022840"/>
    </source>
</evidence>
<comment type="catalytic activity">
    <reaction evidence="13">
        <text>a 1,2-diacyl-sn-glycero-3-phospho-(1D-myo-inositol-3-phosphate) + ATP = a 1,2-diacyl-sn-glycero-3-phospho-(1D-myo-inositol-3,5-bisphosphate) + ADP + H(+)</text>
        <dbReference type="Rhea" id="RHEA:13609"/>
        <dbReference type="ChEBI" id="CHEBI:15378"/>
        <dbReference type="ChEBI" id="CHEBI:30616"/>
        <dbReference type="ChEBI" id="CHEBI:57923"/>
        <dbReference type="ChEBI" id="CHEBI:58088"/>
        <dbReference type="ChEBI" id="CHEBI:456216"/>
        <dbReference type="EC" id="2.7.1.150"/>
    </reaction>
    <physiologicalReaction direction="left-to-right" evidence="13">
        <dbReference type="Rhea" id="RHEA:13610"/>
    </physiologicalReaction>
</comment>